<dbReference type="GO" id="GO:0051213">
    <property type="term" value="F:dioxygenase activity"/>
    <property type="evidence" value="ECO:0007669"/>
    <property type="project" value="UniProtKB-KW"/>
</dbReference>
<dbReference type="Pfam" id="PF00732">
    <property type="entry name" value="GMC_oxred_N"/>
    <property type="match status" value="1"/>
</dbReference>
<dbReference type="GO" id="GO:0050660">
    <property type="term" value="F:flavin adenine dinucleotide binding"/>
    <property type="evidence" value="ECO:0007669"/>
    <property type="project" value="InterPro"/>
</dbReference>
<keyword evidence="4" id="KW-0560">Oxidoreductase</keyword>
<dbReference type="PANTHER" id="PTHR39479">
    <property type="match status" value="1"/>
</dbReference>
<feature type="transmembrane region" description="Helical" evidence="10">
    <location>
        <begin position="616"/>
        <end position="647"/>
    </location>
</feature>
<keyword evidence="13" id="KW-1185">Reference proteome</keyword>
<dbReference type="EC" id="1.13.11.93" evidence="7"/>
<dbReference type="InterPro" id="IPR007867">
    <property type="entry name" value="GMC_OxRtase_C"/>
</dbReference>
<feature type="transmembrane region" description="Helical" evidence="10">
    <location>
        <begin position="504"/>
        <end position="525"/>
    </location>
</feature>
<dbReference type="Gene3D" id="3.30.560.10">
    <property type="entry name" value="Glucose Oxidase, domain 3"/>
    <property type="match status" value="1"/>
</dbReference>
<evidence type="ECO:0000313" key="13">
    <source>
        <dbReference type="Proteomes" id="UP000184383"/>
    </source>
</evidence>
<feature type="transmembrane region" description="Helical" evidence="10">
    <location>
        <begin position="581"/>
        <end position="604"/>
    </location>
</feature>
<keyword evidence="10" id="KW-1133">Transmembrane helix</keyword>
<evidence type="ECO:0000256" key="8">
    <source>
        <dbReference type="ARBA" id="ARBA00035034"/>
    </source>
</evidence>
<gene>
    <name evidence="12" type="ORF">ASPWEDRAFT_114117</name>
</gene>
<dbReference type="STRING" id="1073089.A0A1L9RGD8"/>
<dbReference type="OrthoDB" id="269227at2759"/>
<evidence type="ECO:0000256" key="6">
    <source>
        <dbReference type="ARBA" id="ARBA00035013"/>
    </source>
</evidence>
<evidence type="ECO:0000256" key="2">
    <source>
        <dbReference type="ARBA" id="ARBA00010790"/>
    </source>
</evidence>
<accession>A0A1L9RGD8</accession>
<dbReference type="Gene3D" id="3.50.50.60">
    <property type="entry name" value="FAD/NAD(P)-binding domain"/>
    <property type="match status" value="1"/>
</dbReference>
<dbReference type="SUPFAM" id="SSF54373">
    <property type="entry name" value="FAD-linked reductases, C-terminal domain"/>
    <property type="match status" value="1"/>
</dbReference>
<dbReference type="GO" id="GO:0016614">
    <property type="term" value="F:oxidoreductase activity, acting on CH-OH group of donors"/>
    <property type="evidence" value="ECO:0007669"/>
    <property type="project" value="InterPro"/>
</dbReference>
<dbReference type="EMBL" id="KV878213">
    <property type="protein sequence ID" value="OJJ34009.1"/>
    <property type="molecule type" value="Genomic_DNA"/>
</dbReference>
<dbReference type="GeneID" id="63744314"/>
<evidence type="ECO:0000256" key="10">
    <source>
        <dbReference type="SAM" id="Phobius"/>
    </source>
</evidence>
<evidence type="ECO:0000256" key="7">
    <source>
        <dbReference type="ARBA" id="ARBA00035023"/>
    </source>
</evidence>
<dbReference type="PANTHER" id="PTHR39479:SF2">
    <property type="entry name" value="2-OXOADIPATE DIOXYGENASE_DECARBOXYLASE"/>
    <property type="match status" value="1"/>
</dbReference>
<feature type="transmembrane region" description="Helical" evidence="10">
    <location>
        <begin position="667"/>
        <end position="685"/>
    </location>
</feature>
<evidence type="ECO:0000256" key="1">
    <source>
        <dbReference type="ARBA" id="ARBA00001954"/>
    </source>
</evidence>
<comment type="cofactor">
    <cofactor evidence="1">
        <name>Fe(2+)</name>
        <dbReference type="ChEBI" id="CHEBI:29033"/>
    </cofactor>
</comment>
<dbReference type="RefSeq" id="XP_040687685.1">
    <property type="nucleotide sequence ID" value="XM_040828466.1"/>
</dbReference>
<feature type="domain" description="Glucose-methanol-choline oxidoreductase N-terminal" evidence="11">
    <location>
        <begin position="1042"/>
        <end position="1056"/>
    </location>
</feature>
<evidence type="ECO:0000256" key="3">
    <source>
        <dbReference type="ARBA" id="ARBA00022964"/>
    </source>
</evidence>
<keyword evidence="10" id="KW-0812">Transmembrane</keyword>
<dbReference type="PROSITE" id="PS00624">
    <property type="entry name" value="GMC_OXRED_2"/>
    <property type="match status" value="1"/>
</dbReference>
<protein>
    <recommendedName>
        <fullName evidence="8">2-oxoadipate dioxygenase/decarboxylase</fullName>
        <ecNumber evidence="7">1.13.11.93</ecNumber>
    </recommendedName>
    <alternativeName>
        <fullName evidence="9">2-hydroxyglutarate synthase</fullName>
    </alternativeName>
</protein>
<dbReference type="InterPro" id="IPR047869">
    <property type="entry name" value="YdcJ_bac-like"/>
</dbReference>
<dbReference type="CDD" id="cd16348">
    <property type="entry name" value="VOC_YdcJ_like"/>
    <property type="match status" value="1"/>
</dbReference>
<keyword evidence="5" id="KW-0408">Iron</keyword>
<dbReference type="Pfam" id="PF05199">
    <property type="entry name" value="GMC_oxred_C"/>
    <property type="match status" value="1"/>
</dbReference>
<dbReference type="Proteomes" id="UP000184383">
    <property type="component" value="Unassembled WGS sequence"/>
</dbReference>
<evidence type="ECO:0000259" key="11">
    <source>
        <dbReference type="PROSITE" id="PS00624"/>
    </source>
</evidence>
<organism evidence="12 13">
    <name type="scientific">Aspergillus wentii DTO 134E9</name>
    <dbReference type="NCBI Taxonomy" id="1073089"/>
    <lineage>
        <taxon>Eukaryota</taxon>
        <taxon>Fungi</taxon>
        <taxon>Dikarya</taxon>
        <taxon>Ascomycota</taxon>
        <taxon>Pezizomycotina</taxon>
        <taxon>Eurotiomycetes</taxon>
        <taxon>Eurotiomycetidae</taxon>
        <taxon>Eurotiales</taxon>
        <taxon>Aspergillaceae</taxon>
        <taxon>Aspergillus</taxon>
        <taxon>Aspergillus subgen. Cremei</taxon>
    </lineage>
</organism>
<feature type="transmembrane region" description="Helical" evidence="10">
    <location>
        <begin position="697"/>
        <end position="717"/>
    </location>
</feature>
<evidence type="ECO:0000256" key="5">
    <source>
        <dbReference type="ARBA" id="ARBA00023004"/>
    </source>
</evidence>
<name>A0A1L9RGD8_ASPWE</name>
<reference evidence="13" key="1">
    <citation type="journal article" date="2017" name="Genome Biol.">
        <title>Comparative genomics reveals high biological diversity and specific adaptations in the industrially and medically important fungal genus Aspergillus.</title>
        <authorList>
            <person name="de Vries R.P."/>
            <person name="Riley R."/>
            <person name="Wiebenga A."/>
            <person name="Aguilar-Osorio G."/>
            <person name="Amillis S."/>
            <person name="Uchima C.A."/>
            <person name="Anderluh G."/>
            <person name="Asadollahi M."/>
            <person name="Askin M."/>
            <person name="Barry K."/>
            <person name="Battaglia E."/>
            <person name="Bayram O."/>
            <person name="Benocci T."/>
            <person name="Braus-Stromeyer S.A."/>
            <person name="Caldana C."/>
            <person name="Canovas D."/>
            <person name="Cerqueira G.C."/>
            <person name="Chen F."/>
            <person name="Chen W."/>
            <person name="Choi C."/>
            <person name="Clum A."/>
            <person name="Dos Santos R.A."/>
            <person name="Damasio A.R."/>
            <person name="Diallinas G."/>
            <person name="Emri T."/>
            <person name="Fekete E."/>
            <person name="Flipphi M."/>
            <person name="Freyberg S."/>
            <person name="Gallo A."/>
            <person name="Gournas C."/>
            <person name="Habgood R."/>
            <person name="Hainaut M."/>
            <person name="Harispe M.L."/>
            <person name="Henrissat B."/>
            <person name="Hilden K.S."/>
            <person name="Hope R."/>
            <person name="Hossain A."/>
            <person name="Karabika E."/>
            <person name="Karaffa L."/>
            <person name="Karanyi Z."/>
            <person name="Krasevec N."/>
            <person name="Kuo A."/>
            <person name="Kusch H."/>
            <person name="LaButti K."/>
            <person name="Lagendijk E.L."/>
            <person name="Lapidus A."/>
            <person name="Levasseur A."/>
            <person name="Lindquist E."/>
            <person name="Lipzen A."/>
            <person name="Logrieco A.F."/>
            <person name="MacCabe A."/>
            <person name="Maekelae M.R."/>
            <person name="Malavazi I."/>
            <person name="Melin P."/>
            <person name="Meyer V."/>
            <person name="Mielnichuk N."/>
            <person name="Miskei M."/>
            <person name="Molnar A.P."/>
            <person name="Mule G."/>
            <person name="Ngan C.Y."/>
            <person name="Orejas M."/>
            <person name="Orosz E."/>
            <person name="Ouedraogo J.P."/>
            <person name="Overkamp K.M."/>
            <person name="Park H.-S."/>
            <person name="Perrone G."/>
            <person name="Piumi F."/>
            <person name="Punt P.J."/>
            <person name="Ram A.F."/>
            <person name="Ramon A."/>
            <person name="Rauscher S."/>
            <person name="Record E."/>
            <person name="Riano-Pachon D.M."/>
            <person name="Robert V."/>
            <person name="Roehrig J."/>
            <person name="Ruller R."/>
            <person name="Salamov A."/>
            <person name="Salih N.S."/>
            <person name="Samson R.A."/>
            <person name="Sandor E."/>
            <person name="Sanguinetti M."/>
            <person name="Schuetze T."/>
            <person name="Sepcic K."/>
            <person name="Shelest E."/>
            <person name="Sherlock G."/>
            <person name="Sophianopoulou V."/>
            <person name="Squina F.M."/>
            <person name="Sun H."/>
            <person name="Susca A."/>
            <person name="Todd R.B."/>
            <person name="Tsang A."/>
            <person name="Unkles S.E."/>
            <person name="van de Wiele N."/>
            <person name="van Rossen-Uffink D."/>
            <person name="Oliveira J.V."/>
            <person name="Vesth T.C."/>
            <person name="Visser J."/>
            <person name="Yu J.-H."/>
            <person name="Zhou M."/>
            <person name="Andersen M.R."/>
            <person name="Archer D.B."/>
            <person name="Baker S.E."/>
            <person name="Benoit I."/>
            <person name="Brakhage A.A."/>
            <person name="Braus G.H."/>
            <person name="Fischer R."/>
            <person name="Frisvad J.C."/>
            <person name="Goldman G.H."/>
            <person name="Houbraken J."/>
            <person name="Oakley B."/>
            <person name="Pocsi I."/>
            <person name="Scazzocchio C."/>
            <person name="Seiboth B."/>
            <person name="vanKuyk P.A."/>
            <person name="Wortman J."/>
            <person name="Dyer P.S."/>
            <person name="Grigoriev I.V."/>
        </authorList>
    </citation>
    <scope>NUCLEOTIDE SEQUENCE [LARGE SCALE GENOMIC DNA]</scope>
    <source>
        <strain evidence="13">DTO 134E9</strain>
    </source>
</reference>
<keyword evidence="3" id="KW-0223">Dioxygenase</keyword>
<dbReference type="Gene3D" id="3.10.180.80">
    <property type="entry name" value="Uncharacterised protein PF07063, DUF1338"/>
    <property type="match status" value="1"/>
</dbReference>
<evidence type="ECO:0000313" key="12">
    <source>
        <dbReference type="EMBL" id="OJJ34009.1"/>
    </source>
</evidence>
<proteinExistence type="inferred from homology"/>
<dbReference type="InterPro" id="IPR049326">
    <property type="entry name" value="Rhodopsin_dom_fungi"/>
</dbReference>
<dbReference type="InterPro" id="IPR000172">
    <property type="entry name" value="GMC_OxRdtase_N"/>
</dbReference>
<dbReference type="Pfam" id="PF20684">
    <property type="entry name" value="Fung_rhodopsin"/>
    <property type="match status" value="1"/>
</dbReference>
<evidence type="ECO:0000256" key="4">
    <source>
        <dbReference type="ARBA" id="ARBA00023002"/>
    </source>
</evidence>
<keyword evidence="10" id="KW-0472">Membrane</keyword>
<comment type="similarity">
    <text evidence="6">Belongs to the 2-oxoadipate dioxygenase/decarboxylase family.</text>
</comment>
<dbReference type="Pfam" id="PF07063">
    <property type="entry name" value="HGLS"/>
    <property type="match status" value="1"/>
</dbReference>
<comment type="similarity">
    <text evidence="2">Belongs to the GMC oxidoreductase family.</text>
</comment>
<dbReference type="InterPro" id="IPR009770">
    <property type="entry name" value="HGLS"/>
</dbReference>
<dbReference type="SMART" id="SM01150">
    <property type="entry name" value="DUF1338"/>
    <property type="match status" value="1"/>
</dbReference>
<dbReference type="SUPFAM" id="SSF51905">
    <property type="entry name" value="FAD/NAD(P)-binding domain"/>
    <property type="match status" value="1"/>
</dbReference>
<evidence type="ECO:0000256" key="9">
    <source>
        <dbReference type="ARBA" id="ARBA00035045"/>
    </source>
</evidence>
<feature type="transmembrane region" description="Helical" evidence="10">
    <location>
        <begin position="537"/>
        <end position="561"/>
    </location>
</feature>
<dbReference type="VEuPathDB" id="FungiDB:ASPWEDRAFT_114117"/>
<dbReference type="InterPro" id="IPR036188">
    <property type="entry name" value="FAD/NAD-bd_sf"/>
</dbReference>
<sequence>MDQINQTPLRARFCHALSEMCKSEVPLYGDLTNLVYKADSISVQSNSATKINDPDDVLPARNRVERHGAIRLGTPQELTTIRRMFAIMGMYPVGYYDLSVAGFPMHATAFRPVRREALAEHPFRVFTTLLRMELLTARTRELAERALRQRRIFTDRLVELIERAEGEGLSESECAEFIIEGLETFRWHSKATVTVDEYQVLKGEHPLIADIVSFPNCHINHLTPRTVDIDLVQSLMLESGLPAKERIEGPPRRMCPILLRQTSFKALKETVYFRDASGEFIKGSHTARFGEVEQRGWALTRSGRQLYDRILDRVNNEAAKTESDTYDDILQREFEAFPDEMTALQTQKLAYFCYRLTEHGEHIHESHRLPSQVSLSDLLEQEIIQAEPITYEDFLPLSAGGIFNSNLGSASQSRQLIMEADADLDGFQRLLGTKVADEFHLYERMQEDSLEECRQRLGVDYIVGGPSPSICPVFLAPCLSVSSDASSQTAIMAADPDDNIAYRLWIGTIVTLVPATIAVIVRFIARFASRVGYWWDDYTIIVALIINWGMAATRWSEILVYDYGRHSQFLSTEKVQNFQKSFIAVQITYFANAVFTKASILLLYHRVFGVVNGFRWALAVSGAIITAYFISCVIVSIAGCSPVSYFWDRDQPGSCIDEVNFFRWNGIVNMLLDILVLCLPLPMTWRVKTNLRQKMILSGIFLLGGFVCIVSILRITAFRKSNPKDPTYTTVETAMWSSIEQSVGIICACLPTFRPLFRRLYGASQHSRNAGLTIASRLAQNQSARVAVVEAGGFYELDNGNVSIVPGYATQFTGSKPTDYQPLIDWGFMTQPQPGSGGRSLHYARGKTLGGCSARNFLLYQRATVDSMQVWADNVDDQSYTFDELLPFYEKSCHYTPPNQELLTNSTNSQTSDAFSKSGGPLEVSFSNTVDPFGTWARKAFIAVGMEQIDGFNSGKLMGSAYATLTIDPKNAHRSSSETSFLQAALQRGYGLLVYKNALAQKILFNSHKTATGVQVSTAGSFGTPPVNFTLNARKEVILSAGAFQSPQLLMVSGIGPCDDLSTHGIQCIANLPGIGKNMQDHPVFGTAHRVNVLTSSASANNKTLAALNVEKYLQNATGPLAIFGPGYYGWEKLPNPYRSSLSNHSRSALAAFPPDWPEIEWLPVAAFNGDNLNTLPSDPVDGHNYATLNTALVAPLSRGSVSLAGPDMTTPPIIDPQWLAHPADMDLAVQSFKRHRQVWSELVKMGAADQEEYYPGANVTTDSQIRAFIQKSMRSVYHASCTCKMGRKNDTMAVLDSKARVYGVQGLRVVDASSFAVLPPGHPQSLVYALAEKIAGDILG</sequence>